<dbReference type="Proteomes" id="UP001301388">
    <property type="component" value="Unassembled WGS sequence"/>
</dbReference>
<proteinExistence type="predicted"/>
<dbReference type="Gene3D" id="2.160.20.10">
    <property type="entry name" value="Single-stranded right-handed beta-helix, Pectin lyase-like"/>
    <property type="match status" value="2"/>
</dbReference>
<dbReference type="NCBIfam" id="TIGR01901">
    <property type="entry name" value="adhes_NPXG"/>
    <property type="match status" value="1"/>
</dbReference>
<evidence type="ECO:0000313" key="3">
    <source>
        <dbReference type="EMBL" id="MEA5477857.1"/>
    </source>
</evidence>
<evidence type="ECO:0000259" key="2">
    <source>
        <dbReference type="SMART" id="SM00912"/>
    </source>
</evidence>
<evidence type="ECO:0000313" key="4">
    <source>
        <dbReference type="Proteomes" id="UP001301388"/>
    </source>
</evidence>
<dbReference type="RefSeq" id="WP_323261467.1">
    <property type="nucleotide sequence ID" value="NZ_JAYGIE010000041.1"/>
</dbReference>
<keyword evidence="4" id="KW-1185">Reference proteome</keyword>
<feature type="region of interest" description="Disordered" evidence="1">
    <location>
        <begin position="776"/>
        <end position="797"/>
    </location>
</feature>
<reference evidence="3 4" key="1">
    <citation type="submission" date="2023-12" db="EMBL/GenBank/DDBJ databases">
        <title>Baltic Sea Cyanobacteria.</title>
        <authorList>
            <person name="Delbaje E."/>
            <person name="Fewer D.P."/>
            <person name="Shishido T.K."/>
        </authorList>
    </citation>
    <scope>NUCLEOTIDE SEQUENCE [LARGE SCALE GENOMIC DNA]</scope>
    <source>
        <strain evidence="3 4">UHCC 0370</strain>
    </source>
</reference>
<dbReference type="InterPro" id="IPR011050">
    <property type="entry name" value="Pectin_lyase_fold/virulence"/>
</dbReference>
<evidence type="ECO:0000256" key="1">
    <source>
        <dbReference type="SAM" id="MobiDB-lite"/>
    </source>
</evidence>
<dbReference type="InterPro" id="IPR008638">
    <property type="entry name" value="FhaB/CdiA-like_TPS"/>
</dbReference>
<protein>
    <submittedName>
        <fullName evidence="3">Filamentous hemagglutinin N-terminal domain-containing protein</fullName>
    </submittedName>
</protein>
<organism evidence="3 4">
    <name type="scientific">Pseudanabaena galeata UHCC 0370</name>
    <dbReference type="NCBI Taxonomy" id="3110310"/>
    <lineage>
        <taxon>Bacteria</taxon>
        <taxon>Bacillati</taxon>
        <taxon>Cyanobacteriota</taxon>
        <taxon>Cyanophyceae</taxon>
        <taxon>Pseudanabaenales</taxon>
        <taxon>Pseudanabaenaceae</taxon>
        <taxon>Pseudanabaena</taxon>
    </lineage>
</organism>
<accession>A0ABU5THY2</accession>
<comment type="caution">
    <text evidence="3">The sequence shown here is derived from an EMBL/GenBank/DDBJ whole genome shotgun (WGS) entry which is preliminary data.</text>
</comment>
<feature type="domain" description="Filamentous haemagglutinin FhaB/tRNA nuclease CdiA-like TPS" evidence="2">
    <location>
        <begin position="36"/>
        <end position="148"/>
    </location>
</feature>
<dbReference type="Pfam" id="PF05860">
    <property type="entry name" value="TPS"/>
    <property type="match status" value="1"/>
</dbReference>
<dbReference type="SUPFAM" id="SSF51126">
    <property type="entry name" value="Pectin lyase-like"/>
    <property type="match status" value="2"/>
</dbReference>
<gene>
    <name evidence="3" type="ORF">VB774_09510</name>
</gene>
<dbReference type="SMART" id="SM00912">
    <property type="entry name" value="Haemagg_act"/>
    <property type="match status" value="1"/>
</dbReference>
<name>A0ABU5THY2_9CYAN</name>
<dbReference type="InterPro" id="IPR012334">
    <property type="entry name" value="Pectin_lyas_fold"/>
</dbReference>
<dbReference type="EMBL" id="JAYGIE010000041">
    <property type="protein sequence ID" value="MEA5477857.1"/>
    <property type="molecule type" value="Genomic_DNA"/>
</dbReference>
<sequence length="845" mass="87222">MKILWQNFFGNMTILGFAIANLSVISIPELVFAQIVPDTTLPTNSIVGGGPLFTITGGTAANTNLFHSFSQFSLINGETAFFDNPLAIQNILVRVTGGNISSIDGVIRANNANLFLINPNGIVFGQNARLQIGVGSFLATTANSVRFLDGSEFRANANSQTTSPLLLVSTPVGLQFNGTTNGVIAAQGLGVGLDYSPPDFLEIFRPPNPPLGVSSGRTLAFVGGDINLQGAKLTADSGRIELGSVVGSGFVAIAQTASGWLLNYDNAPNLGNIRLEQAALVDVSGINGGGSIQVQGRQVTLNNGSVLLSSSLGNGNGGEIFVRATELLSARGESNLPFASGIFTDTSSTSTGNGSNIRITTKKLEVIDGAQISAGVLSTGNAGEIKVNASEIILSGRSAILPDFYPSGIFSQVLLGTATGNSGKITVTTDNLQILEGASLTTSTFGRGSAGDLTVTAKNISLFGTNNFSTGISSAVEFGATGNGGILTIKSDNLSINNGAQVSVGTAGSGNAGNLFVNVKTIDIAGQVERGRSGLFANAIFGTGNGGDIVVNSDQLTVRDGGLISTSNFRSNSTAFPGSGLVGNITINSPSILLNRGRINIDSLSGSRGNININSTLTLLRNASSISTNALGNATGGNIRINTDFLVAVPLENSDITANSLNSFGGQVIITAKGVIGFQSLNRLTPFSDITATSALGTQFNGLVEIRSPDNDLSRGLVKLPDNLTDTNKQIVAACDRFRGNELISTGRGGAPTDATQTISSQAIWRDLRLSEIPAAQSNPTSQTPSNQVATQSNQPVAAQPIPQIEAQGWEKDANGNLKLLAYADSPSEPVWRLPAICPVNKVID</sequence>